<evidence type="ECO:0000313" key="2">
    <source>
        <dbReference type="Proteomes" id="UP000011682"/>
    </source>
</evidence>
<sequence length="76" mass="8311">MVMLPLDEEGWADIRDTLAPPPGDAVLDEQAEESFLKQKVKEQFDRTVELSVGATGVTGYGFFYCVLTLHGHGGRA</sequence>
<dbReference type="EMBL" id="ANAH02000066">
    <property type="protein sequence ID" value="EPX56566.1"/>
    <property type="molecule type" value="Genomic_DNA"/>
</dbReference>
<keyword evidence="2" id="KW-1185">Reference proteome</keyword>
<organism evidence="1 2">
    <name type="scientific">Cystobacter fuscus (strain ATCC 25194 / DSM 2262 / NBRC 100088 / M29)</name>
    <dbReference type="NCBI Taxonomy" id="1242864"/>
    <lineage>
        <taxon>Bacteria</taxon>
        <taxon>Pseudomonadati</taxon>
        <taxon>Myxococcota</taxon>
        <taxon>Myxococcia</taxon>
        <taxon>Myxococcales</taxon>
        <taxon>Cystobacterineae</taxon>
        <taxon>Archangiaceae</taxon>
        <taxon>Cystobacter</taxon>
    </lineage>
</organism>
<accession>S9P0D6</accession>
<dbReference type="AlphaFoldDB" id="S9P0D6"/>
<name>S9P0D6_CYSF2</name>
<protein>
    <submittedName>
        <fullName evidence="1">Uncharacterized protein</fullName>
    </submittedName>
</protein>
<comment type="caution">
    <text evidence="1">The sequence shown here is derived from an EMBL/GenBank/DDBJ whole genome shotgun (WGS) entry which is preliminary data.</text>
</comment>
<dbReference type="Proteomes" id="UP000011682">
    <property type="component" value="Unassembled WGS sequence"/>
</dbReference>
<evidence type="ECO:0000313" key="1">
    <source>
        <dbReference type="EMBL" id="EPX56566.1"/>
    </source>
</evidence>
<proteinExistence type="predicted"/>
<gene>
    <name evidence="1" type="ORF">D187_007908</name>
</gene>
<reference evidence="1" key="1">
    <citation type="submission" date="2013-05" db="EMBL/GenBank/DDBJ databases">
        <title>Genome assembly of Cystobacter fuscus DSM 2262.</title>
        <authorList>
            <person name="Sharma G."/>
            <person name="Khatri I."/>
            <person name="Kaur C."/>
            <person name="Mayilraj S."/>
            <person name="Subramanian S."/>
        </authorList>
    </citation>
    <scope>NUCLEOTIDE SEQUENCE [LARGE SCALE GENOMIC DNA]</scope>
    <source>
        <strain evidence="1">DSM 2262</strain>
    </source>
</reference>